<dbReference type="RefSeq" id="WP_157397620.1">
    <property type="nucleotide sequence ID" value="NZ_WSEL01000003.1"/>
</dbReference>
<dbReference type="Proteomes" id="UP000469385">
    <property type="component" value="Unassembled WGS sequence"/>
</dbReference>
<feature type="compositionally biased region" description="Low complexity" evidence="1">
    <location>
        <begin position="89"/>
        <end position="98"/>
    </location>
</feature>
<evidence type="ECO:0000313" key="4">
    <source>
        <dbReference type="Proteomes" id="UP000469385"/>
    </source>
</evidence>
<dbReference type="EMBL" id="WSEL01000003">
    <property type="protein sequence ID" value="MVQ29637.1"/>
    <property type="molecule type" value="Genomic_DNA"/>
</dbReference>
<comment type="caution">
    <text evidence="3">The sequence shown here is derived from an EMBL/GenBank/DDBJ whole genome shotgun (WGS) entry which is preliminary data.</text>
</comment>
<evidence type="ECO:0000313" key="3">
    <source>
        <dbReference type="EMBL" id="MVQ29637.1"/>
    </source>
</evidence>
<keyword evidence="4" id="KW-1185">Reference proteome</keyword>
<protein>
    <submittedName>
        <fullName evidence="3">Cobalt-zinc-cadmium resistance protein</fullName>
    </submittedName>
</protein>
<organism evidence="3 4">
    <name type="scientific">Ramlibacter pinisoli</name>
    <dbReference type="NCBI Taxonomy" id="2682844"/>
    <lineage>
        <taxon>Bacteria</taxon>
        <taxon>Pseudomonadati</taxon>
        <taxon>Pseudomonadota</taxon>
        <taxon>Betaproteobacteria</taxon>
        <taxon>Burkholderiales</taxon>
        <taxon>Comamonadaceae</taxon>
        <taxon>Ramlibacter</taxon>
    </lineage>
</organism>
<feature type="chain" id="PRO_5027093504" evidence="2">
    <location>
        <begin position="25"/>
        <end position="115"/>
    </location>
</feature>
<accession>A0A6N8IS18</accession>
<name>A0A6N8IS18_9BURK</name>
<evidence type="ECO:0000256" key="1">
    <source>
        <dbReference type="SAM" id="MobiDB-lite"/>
    </source>
</evidence>
<keyword evidence="2" id="KW-0732">Signal</keyword>
<gene>
    <name evidence="3" type="ORF">GON04_09270</name>
</gene>
<feature type="region of interest" description="Disordered" evidence="1">
    <location>
        <begin position="87"/>
        <end position="115"/>
    </location>
</feature>
<dbReference type="AlphaFoldDB" id="A0A6N8IS18"/>
<sequence>MPRRLLLLLIAVLLPLQLAWGASASYCQHETGAASKHFGHHEHVHKAGGKKAVDLKVAPDNDCGTCHGAGATAVTALRPIPLVPRLGEAPVAPSAQAPPSLPPDSPDRPQWPRLA</sequence>
<evidence type="ECO:0000256" key="2">
    <source>
        <dbReference type="SAM" id="SignalP"/>
    </source>
</evidence>
<reference evidence="3 4" key="1">
    <citation type="submission" date="2019-12" db="EMBL/GenBank/DDBJ databases">
        <authorList>
            <person name="Huq M.A."/>
        </authorList>
    </citation>
    <scope>NUCLEOTIDE SEQUENCE [LARGE SCALE GENOMIC DNA]</scope>
    <source>
        <strain evidence="3 4">MAH-25</strain>
    </source>
</reference>
<feature type="signal peptide" evidence="2">
    <location>
        <begin position="1"/>
        <end position="24"/>
    </location>
</feature>
<proteinExistence type="predicted"/>